<dbReference type="SMART" id="SM00028">
    <property type="entry name" value="TPR"/>
    <property type="match status" value="2"/>
</dbReference>
<feature type="signal peptide" evidence="1">
    <location>
        <begin position="1"/>
        <end position="18"/>
    </location>
</feature>
<organism evidence="2 3">
    <name type="scientific">Pseudoalteromonas caenipelagi</name>
    <dbReference type="NCBI Taxonomy" id="2726988"/>
    <lineage>
        <taxon>Bacteria</taxon>
        <taxon>Pseudomonadati</taxon>
        <taxon>Pseudomonadota</taxon>
        <taxon>Gammaproteobacteria</taxon>
        <taxon>Alteromonadales</taxon>
        <taxon>Pseudoalteromonadaceae</taxon>
        <taxon>Pseudoalteromonas</taxon>
    </lineage>
</organism>
<evidence type="ECO:0000313" key="3">
    <source>
        <dbReference type="Proteomes" id="UP000586305"/>
    </source>
</evidence>
<evidence type="ECO:0000313" key="2">
    <source>
        <dbReference type="EMBL" id="NOU52213.1"/>
    </source>
</evidence>
<dbReference type="InterPro" id="IPR011990">
    <property type="entry name" value="TPR-like_helical_dom_sf"/>
</dbReference>
<dbReference type="Proteomes" id="UP000586305">
    <property type="component" value="Unassembled WGS sequence"/>
</dbReference>
<keyword evidence="1" id="KW-0732">Signal</keyword>
<feature type="chain" id="PRO_5032487470" evidence="1">
    <location>
        <begin position="19"/>
        <end position="325"/>
    </location>
</feature>
<comment type="caution">
    <text evidence="2">The sequence shown here is derived from an EMBL/GenBank/DDBJ whole genome shotgun (WGS) entry which is preliminary data.</text>
</comment>
<dbReference type="Gene3D" id="1.25.40.10">
    <property type="entry name" value="Tetratricopeptide repeat domain"/>
    <property type="match status" value="1"/>
</dbReference>
<accession>A0A849VIA9</accession>
<evidence type="ECO:0000256" key="1">
    <source>
        <dbReference type="SAM" id="SignalP"/>
    </source>
</evidence>
<sequence length="325" mass="36703">MSITALLLSSLLMLPVSAAQLDELKKLSSSEPDKALQLYSQMLEQANTSTNKQAIIDLHYTGLLAALNSAQWATFERIVKRLYDAELSSYLEPMKFTLLTRIGVAYRYNNQLEQARMHYTCALAQSASDIEHSLLKVNLAIVYKLSDQPAMAFQLINSIDEKQLSMKVKAGYLVVRGNILTSLGKFEDALSSFEQAREQYGLLDDQLSKVGVTFNILGAALAYKSLDKFADYRTGIEVLLKEHDSQYLYWLDVIAQSIKTQVVTAVHEKWLIEHINPLLERGYGTAMKAHLEIIDMIQLYPKQKPKRRGDKSLAEFLGAPWCPKF</sequence>
<name>A0A849VIA9_9GAMM</name>
<reference evidence="2 3" key="1">
    <citation type="submission" date="2020-04" db="EMBL/GenBank/DDBJ databases">
        <title>Pseudoalteromonas caenipelagi sp. nov., isolated from a tidal flat.</title>
        <authorList>
            <person name="Park S."/>
            <person name="Yoon J.-H."/>
        </authorList>
    </citation>
    <scope>NUCLEOTIDE SEQUENCE [LARGE SCALE GENOMIC DNA]</scope>
    <source>
        <strain evidence="2 3">JBTF-M23</strain>
    </source>
</reference>
<dbReference type="AlphaFoldDB" id="A0A849VIA9"/>
<gene>
    <name evidence="2" type="ORF">HG263_16915</name>
</gene>
<protein>
    <submittedName>
        <fullName evidence="2">Tetratricopeptide repeat protein</fullName>
    </submittedName>
</protein>
<dbReference type="EMBL" id="JABBPG010000008">
    <property type="protein sequence ID" value="NOU52213.1"/>
    <property type="molecule type" value="Genomic_DNA"/>
</dbReference>
<dbReference type="InterPro" id="IPR019734">
    <property type="entry name" value="TPR_rpt"/>
</dbReference>
<keyword evidence="3" id="KW-1185">Reference proteome</keyword>
<proteinExistence type="predicted"/>
<dbReference type="RefSeq" id="WP_171627271.1">
    <property type="nucleotide sequence ID" value="NZ_JABBPG010000008.1"/>
</dbReference>
<dbReference type="SUPFAM" id="SSF48452">
    <property type="entry name" value="TPR-like"/>
    <property type="match status" value="1"/>
</dbReference>